<keyword evidence="4 9" id="KW-0547">Nucleotide-binding</keyword>
<proteinExistence type="inferred from homology"/>
<dbReference type="InterPro" id="IPR000719">
    <property type="entry name" value="Prot_kinase_dom"/>
</dbReference>
<protein>
    <recommendedName>
        <fullName evidence="1">non-specific serine/threonine protein kinase</fullName>
        <ecNumber evidence="1">2.7.11.1</ecNumber>
    </recommendedName>
</protein>
<evidence type="ECO:0000313" key="13">
    <source>
        <dbReference type="Proteomes" id="UP000095009"/>
    </source>
</evidence>
<accession>A0A1E3PFE0</accession>
<keyword evidence="6 9" id="KW-0067">ATP-binding</keyword>
<dbReference type="GO" id="GO:0005829">
    <property type="term" value="C:cytosol"/>
    <property type="evidence" value="ECO:0007669"/>
    <property type="project" value="TreeGrafter"/>
</dbReference>
<feature type="non-terminal residue" evidence="12">
    <location>
        <position position="324"/>
    </location>
</feature>
<comment type="similarity">
    <text evidence="10">Belongs to the protein kinase superfamily.</text>
</comment>
<comment type="catalytic activity">
    <reaction evidence="7">
        <text>L-threonyl-[protein] + ATP = O-phospho-L-threonyl-[protein] + ADP + H(+)</text>
        <dbReference type="Rhea" id="RHEA:46608"/>
        <dbReference type="Rhea" id="RHEA-COMP:11060"/>
        <dbReference type="Rhea" id="RHEA-COMP:11605"/>
        <dbReference type="ChEBI" id="CHEBI:15378"/>
        <dbReference type="ChEBI" id="CHEBI:30013"/>
        <dbReference type="ChEBI" id="CHEBI:30616"/>
        <dbReference type="ChEBI" id="CHEBI:61977"/>
        <dbReference type="ChEBI" id="CHEBI:456216"/>
        <dbReference type="EC" id="2.7.11.1"/>
    </reaction>
</comment>
<evidence type="ECO:0000256" key="3">
    <source>
        <dbReference type="ARBA" id="ARBA00022679"/>
    </source>
</evidence>
<evidence type="ECO:0000256" key="8">
    <source>
        <dbReference type="ARBA" id="ARBA00048679"/>
    </source>
</evidence>
<dbReference type="GO" id="GO:0005524">
    <property type="term" value="F:ATP binding"/>
    <property type="evidence" value="ECO:0007669"/>
    <property type="project" value="UniProtKB-UniRule"/>
</dbReference>
<dbReference type="AlphaFoldDB" id="A0A1E3PFE0"/>
<evidence type="ECO:0000256" key="5">
    <source>
        <dbReference type="ARBA" id="ARBA00022777"/>
    </source>
</evidence>
<dbReference type="Gene3D" id="3.30.200.20">
    <property type="entry name" value="Phosphorylase Kinase, domain 1"/>
    <property type="match status" value="1"/>
</dbReference>
<keyword evidence="13" id="KW-1185">Reference proteome</keyword>
<name>A0A1E3PFE0_9ASCO</name>
<dbReference type="PROSITE" id="PS00107">
    <property type="entry name" value="PROTEIN_KINASE_ATP"/>
    <property type="match status" value="1"/>
</dbReference>
<feature type="domain" description="Protein kinase" evidence="11">
    <location>
        <begin position="6"/>
        <end position="287"/>
    </location>
</feature>
<feature type="binding site" evidence="9">
    <location>
        <position position="35"/>
    </location>
    <ligand>
        <name>ATP</name>
        <dbReference type="ChEBI" id="CHEBI:30616"/>
    </ligand>
</feature>
<dbReference type="OrthoDB" id="6513151at2759"/>
<feature type="non-terminal residue" evidence="12">
    <location>
        <position position="1"/>
    </location>
</feature>
<dbReference type="Pfam" id="PF00069">
    <property type="entry name" value="Pkinase"/>
    <property type="match status" value="1"/>
</dbReference>
<evidence type="ECO:0000256" key="4">
    <source>
        <dbReference type="ARBA" id="ARBA00022741"/>
    </source>
</evidence>
<gene>
    <name evidence="12" type="ORF">NADFUDRAFT_13686</name>
</gene>
<organism evidence="12 13">
    <name type="scientific">Nadsonia fulvescens var. elongata DSM 6958</name>
    <dbReference type="NCBI Taxonomy" id="857566"/>
    <lineage>
        <taxon>Eukaryota</taxon>
        <taxon>Fungi</taxon>
        <taxon>Dikarya</taxon>
        <taxon>Ascomycota</taxon>
        <taxon>Saccharomycotina</taxon>
        <taxon>Dipodascomycetes</taxon>
        <taxon>Dipodascales</taxon>
        <taxon>Dipodascales incertae sedis</taxon>
        <taxon>Nadsonia</taxon>
    </lineage>
</organism>
<dbReference type="Proteomes" id="UP000095009">
    <property type="component" value="Unassembled WGS sequence"/>
</dbReference>
<evidence type="ECO:0000256" key="1">
    <source>
        <dbReference type="ARBA" id="ARBA00012513"/>
    </source>
</evidence>
<dbReference type="EC" id="2.7.11.1" evidence="1"/>
<dbReference type="InterPro" id="IPR008271">
    <property type="entry name" value="Ser/Thr_kinase_AS"/>
</dbReference>
<reference evidence="12 13" key="1">
    <citation type="journal article" date="2016" name="Proc. Natl. Acad. Sci. U.S.A.">
        <title>Comparative genomics of biotechnologically important yeasts.</title>
        <authorList>
            <person name="Riley R."/>
            <person name="Haridas S."/>
            <person name="Wolfe K.H."/>
            <person name="Lopes M.R."/>
            <person name="Hittinger C.T."/>
            <person name="Goeker M."/>
            <person name="Salamov A.A."/>
            <person name="Wisecaver J.H."/>
            <person name="Long T.M."/>
            <person name="Calvey C.H."/>
            <person name="Aerts A.L."/>
            <person name="Barry K.W."/>
            <person name="Choi C."/>
            <person name="Clum A."/>
            <person name="Coughlan A.Y."/>
            <person name="Deshpande S."/>
            <person name="Douglass A.P."/>
            <person name="Hanson S.J."/>
            <person name="Klenk H.-P."/>
            <person name="LaButti K.M."/>
            <person name="Lapidus A."/>
            <person name="Lindquist E.A."/>
            <person name="Lipzen A.M."/>
            <person name="Meier-Kolthoff J.P."/>
            <person name="Ohm R.A."/>
            <person name="Otillar R.P."/>
            <person name="Pangilinan J.L."/>
            <person name="Peng Y."/>
            <person name="Rokas A."/>
            <person name="Rosa C.A."/>
            <person name="Scheuner C."/>
            <person name="Sibirny A.A."/>
            <person name="Slot J.C."/>
            <person name="Stielow J.B."/>
            <person name="Sun H."/>
            <person name="Kurtzman C.P."/>
            <person name="Blackwell M."/>
            <person name="Grigoriev I.V."/>
            <person name="Jeffries T.W."/>
        </authorList>
    </citation>
    <scope>NUCLEOTIDE SEQUENCE [LARGE SCALE GENOMIC DNA]</scope>
    <source>
        <strain evidence="12 13">DSM 6958</strain>
    </source>
</reference>
<dbReference type="STRING" id="857566.A0A1E3PFE0"/>
<dbReference type="PANTHER" id="PTHR24343">
    <property type="entry name" value="SERINE/THREONINE KINASE"/>
    <property type="match status" value="1"/>
</dbReference>
<dbReference type="InterPro" id="IPR017441">
    <property type="entry name" value="Protein_kinase_ATP_BS"/>
</dbReference>
<comment type="catalytic activity">
    <reaction evidence="8">
        <text>L-seryl-[protein] + ATP = O-phospho-L-seryl-[protein] + ADP + H(+)</text>
        <dbReference type="Rhea" id="RHEA:17989"/>
        <dbReference type="Rhea" id="RHEA-COMP:9863"/>
        <dbReference type="Rhea" id="RHEA-COMP:11604"/>
        <dbReference type="ChEBI" id="CHEBI:15378"/>
        <dbReference type="ChEBI" id="CHEBI:29999"/>
        <dbReference type="ChEBI" id="CHEBI:30616"/>
        <dbReference type="ChEBI" id="CHEBI:83421"/>
        <dbReference type="ChEBI" id="CHEBI:456216"/>
        <dbReference type="EC" id="2.7.11.1"/>
    </reaction>
</comment>
<evidence type="ECO:0000256" key="9">
    <source>
        <dbReference type="PROSITE-ProRule" id="PRU10141"/>
    </source>
</evidence>
<evidence type="ECO:0000256" key="10">
    <source>
        <dbReference type="RuleBase" id="RU000304"/>
    </source>
</evidence>
<dbReference type="PROSITE" id="PS00108">
    <property type="entry name" value="PROTEIN_KINASE_ST"/>
    <property type="match status" value="1"/>
</dbReference>
<dbReference type="InterPro" id="IPR011009">
    <property type="entry name" value="Kinase-like_dom_sf"/>
</dbReference>
<evidence type="ECO:0000256" key="2">
    <source>
        <dbReference type="ARBA" id="ARBA00022527"/>
    </source>
</evidence>
<evidence type="ECO:0000259" key="11">
    <source>
        <dbReference type="PROSITE" id="PS50011"/>
    </source>
</evidence>
<keyword evidence="5 12" id="KW-0418">Kinase</keyword>
<dbReference type="PANTHER" id="PTHR24343:SF113">
    <property type="entry name" value="NITROGEN PERMEASE REACTIVATOR PROTEIN-RELATED"/>
    <property type="match status" value="1"/>
</dbReference>
<evidence type="ECO:0000313" key="12">
    <source>
        <dbReference type="EMBL" id="ODQ64030.1"/>
    </source>
</evidence>
<evidence type="ECO:0000256" key="6">
    <source>
        <dbReference type="ARBA" id="ARBA00022840"/>
    </source>
</evidence>
<dbReference type="SUPFAM" id="SSF56112">
    <property type="entry name" value="Protein kinase-like (PK-like)"/>
    <property type="match status" value="1"/>
</dbReference>
<dbReference type="SMART" id="SM00220">
    <property type="entry name" value="S_TKc"/>
    <property type="match status" value="1"/>
</dbReference>
<sequence length="324" mass="36892">LAKEYGKLGKALGEGAGGNVKVVTRPRDKQIFAVKEFRQRFAHESAKDYSKKISGEYCIGLTLKHPNIVETIDIVYEKEKIYQIMEYCDYDLFAIVMSGKMSQDEIYCDFKQIMSGIRYMHDLGIAHRDLKLDNCCVTAAGIVKIVDFGSVSVFKYPESEIIHEAQGVVGSDPYLAPEVVHNLRYDPRATDVWSMAIIFCCMFMKKFPWKSPRPNDHSFQLFSDTRPEQLLDQANASATTEKKSRTPGPEKLFCNLPEEVRPLMRSMLLLDPVRRMDIFECFHDPWFESVEFCSIENGQVKRAAGHSHTSVNADEAHIAGLEKK</sequence>
<dbReference type="Gene3D" id="1.10.510.10">
    <property type="entry name" value="Transferase(Phosphotransferase) domain 1"/>
    <property type="match status" value="1"/>
</dbReference>
<keyword evidence="3" id="KW-0808">Transferase</keyword>
<evidence type="ECO:0000256" key="7">
    <source>
        <dbReference type="ARBA" id="ARBA00047899"/>
    </source>
</evidence>
<dbReference type="EMBL" id="KV454413">
    <property type="protein sequence ID" value="ODQ64030.1"/>
    <property type="molecule type" value="Genomic_DNA"/>
</dbReference>
<keyword evidence="2 10" id="KW-0723">Serine/threonine-protein kinase</keyword>
<dbReference type="PROSITE" id="PS50011">
    <property type="entry name" value="PROTEIN_KINASE_DOM"/>
    <property type="match status" value="1"/>
</dbReference>
<dbReference type="GO" id="GO:0004674">
    <property type="term" value="F:protein serine/threonine kinase activity"/>
    <property type="evidence" value="ECO:0007669"/>
    <property type="project" value="UniProtKB-KW"/>
</dbReference>